<evidence type="ECO:0000256" key="3">
    <source>
        <dbReference type="SAM" id="SignalP"/>
    </source>
</evidence>
<gene>
    <name evidence="4" type="ORF">BO78DRAFT_449204</name>
</gene>
<keyword evidence="3" id="KW-0732">Signal</keyword>
<feature type="region of interest" description="Disordered" evidence="1">
    <location>
        <begin position="157"/>
        <end position="192"/>
    </location>
</feature>
<organism evidence="4 5">
    <name type="scientific">Aspergillus sclerotiicarbonarius (strain CBS 121057 / IBT 28362)</name>
    <dbReference type="NCBI Taxonomy" id="1448318"/>
    <lineage>
        <taxon>Eukaryota</taxon>
        <taxon>Fungi</taxon>
        <taxon>Dikarya</taxon>
        <taxon>Ascomycota</taxon>
        <taxon>Pezizomycotina</taxon>
        <taxon>Eurotiomycetes</taxon>
        <taxon>Eurotiomycetidae</taxon>
        <taxon>Eurotiales</taxon>
        <taxon>Aspergillaceae</taxon>
        <taxon>Aspergillus</taxon>
        <taxon>Aspergillus subgen. Circumdati</taxon>
    </lineage>
</organism>
<accession>A0A319E3D7</accession>
<evidence type="ECO:0008006" key="6">
    <source>
        <dbReference type="Google" id="ProtNLM"/>
    </source>
</evidence>
<proteinExistence type="predicted"/>
<keyword evidence="2" id="KW-0812">Transmembrane</keyword>
<evidence type="ECO:0000313" key="4">
    <source>
        <dbReference type="EMBL" id="PYI04602.1"/>
    </source>
</evidence>
<evidence type="ECO:0000256" key="1">
    <source>
        <dbReference type="SAM" id="MobiDB-lite"/>
    </source>
</evidence>
<dbReference type="VEuPathDB" id="FungiDB:BO78DRAFT_449204"/>
<dbReference type="CDD" id="cd12087">
    <property type="entry name" value="TM_EGFR-like"/>
    <property type="match status" value="1"/>
</dbReference>
<protein>
    <recommendedName>
        <fullName evidence="6">Mid2 domain-containing protein</fullName>
    </recommendedName>
</protein>
<dbReference type="EMBL" id="KZ826366">
    <property type="protein sequence ID" value="PYI04602.1"/>
    <property type="molecule type" value="Genomic_DNA"/>
</dbReference>
<name>A0A319E3D7_ASPSB</name>
<reference evidence="4 5" key="1">
    <citation type="submission" date="2018-02" db="EMBL/GenBank/DDBJ databases">
        <title>The genomes of Aspergillus section Nigri reveals drivers in fungal speciation.</title>
        <authorList>
            <consortium name="DOE Joint Genome Institute"/>
            <person name="Vesth T.C."/>
            <person name="Nybo J."/>
            <person name="Theobald S."/>
            <person name="Brandl J."/>
            <person name="Frisvad J.C."/>
            <person name="Nielsen K.F."/>
            <person name="Lyhne E.K."/>
            <person name="Kogle M.E."/>
            <person name="Kuo A."/>
            <person name="Riley R."/>
            <person name="Clum A."/>
            <person name="Nolan M."/>
            <person name="Lipzen A."/>
            <person name="Salamov A."/>
            <person name="Henrissat B."/>
            <person name="Wiebenga A."/>
            <person name="De vries R.P."/>
            <person name="Grigoriev I.V."/>
            <person name="Mortensen U.H."/>
            <person name="Andersen M.R."/>
            <person name="Baker S.E."/>
        </authorList>
    </citation>
    <scope>NUCLEOTIDE SEQUENCE [LARGE SCALE GENOMIC DNA]</scope>
    <source>
        <strain evidence="4 5">CBS 121057</strain>
    </source>
</reference>
<feature type="compositionally biased region" description="Low complexity" evidence="1">
    <location>
        <begin position="158"/>
        <end position="180"/>
    </location>
</feature>
<feature type="signal peptide" evidence="3">
    <location>
        <begin position="1"/>
        <end position="18"/>
    </location>
</feature>
<evidence type="ECO:0000313" key="5">
    <source>
        <dbReference type="Proteomes" id="UP000248423"/>
    </source>
</evidence>
<dbReference type="OrthoDB" id="5215637at2759"/>
<keyword evidence="5" id="KW-1185">Reference proteome</keyword>
<feature type="transmembrane region" description="Helical" evidence="2">
    <location>
        <begin position="201"/>
        <end position="226"/>
    </location>
</feature>
<feature type="chain" id="PRO_5016301192" description="Mid2 domain-containing protein" evidence="3">
    <location>
        <begin position="19"/>
        <end position="280"/>
    </location>
</feature>
<evidence type="ECO:0000256" key="2">
    <source>
        <dbReference type="SAM" id="Phobius"/>
    </source>
</evidence>
<keyword evidence="2" id="KW-1133">Transmembrane helix</keyword>
<dbReference type="STRING" id="1448318.A0A319E3D7"/>
<keyword evidence="2" id="KW-0472">Membrane</keyword>
<sequence>MFVFPSLCILSFVAFGVCTPCYFPGGKLAENYTPCAENGDSFCCEETSICMTNGFCMSMTQPYVLARAACTSQSWTNTSACYDACHGVTETWNTGCSIVLLNNVDGVQWYCPNSIVATGTRSIGCADGVAPIQINTGYAINGKAFLANSSIPTTDTHSCPAANATSSPAPTPSPTDNASPLPTWTAAGGDRNNDNGVSHSALVAIGAGVGVPLAVLSLAVLTFAFLERRKRLQLESRAPQMIRLQPIEHRQYRETATVTRMIKIQAATASPRRWILSHGM</sequence>
<dbReference type="Proteomes" id="UP000248423">
    <property type="component" value="Unassembled WGS sequence"/>
</dbReference>
<dbReference type="AlphaFoldDB" id="A0A319E3D7"/>